<accession>A0A9N8VTK4</accession>
<protein>
    <submittedName>
        <fullName evidence="1">2140_t:CDS:1</fullName>
    </submittedName>
</protein>
<organism evidence="1 2">
    <name type="scientific">Acaulospora morrowiae</name>
    <dbReference type="NCBI Taxonomy" id="94023"/>
    <lineage>
        <taxon>Eukaryota</taxon>
        <taxon>Fungi</taxon>
        <taxon>Fungi incertae sedis</taxon>
        <taxon>Mucoromycota</taxon>
        <taxon>Glomeromycotina</taxon>
        <taxon>Glomeromycetes</taxon>
        <taxon>Diversisporales</taxon>
        <taxon>Acaulosporaceae</taxon>
        <taxon>Acaulospora</taxon>
    </lineage>
</organism>
<proteinExistence type="predicted"/>
<evidence type="ECO:0000313" key="2">
    <source>
        <dbReference type="Proteomes" id="UP000789342"/>
    </source>
</evidence>
<name>A0A9N8VTK4_9GLOM</name>
<dbReference type="AlphaFoldDB" id="A0A9N8VTK4"/>
<dbReference type="Proteomes" id="UP000789342">
    <property type="component" value="Unassembled WGS sequence"/>
</dbReference>
<dbReference type="Gene3D" id="1.10.150.50">
    <property type="entry name" value="Transcription Factor, Ets-1"/>
    <property type="match status" value="2"/>
</dbReference>
<dbReference type="EMBL" id="CAJVPV010000516">
    <property type="protein sequence ID" value="CAG8460922.1"/>
    <property type="molecule type" value="Genomic_DNA"/>
</dbReference>
<reference evidence="1" key="1">
    <citation type="submission" date="2021-06" db="EMBL/GenBank/DDBJ databases">
        <authorList>
            <person name="Kallberg Y."/>
            <person name="Tangrot J."/>
            <person name="Rosling A."/>
        </authorList>
    </citation>
    <scope>NUCLEOTIDE SEQUENCE</scope>
    <source>
        <strain evidence="1">CL551</strain>
    </source>
</reference>
<dbReference type="OrthoDB" id="2155283at2759"/>
<evidence type="ECO:0000313" key="1">
    <source>
        <dbReference type="EMBL" id="CAG8460922.1"/>
    </source>
</evidence>
<keyword evidence="2" id="KW-1185">Reference proteome</keyword>
<dbReference type="InterPro" id="IPR013761">
    <property type="entry name" value="SAM/pointed_sf"/>
</dbReference>
<dbReference type="SUPFAM" id="SSF47769">
    <property type="entry name" value="SAM/Pointed domain"/>
    <property type="match status" value="1"/>
</dbReference>
<comment type="caution">
    <text evidence="1">The sequence shown here is derived from an EMBL/GenBank/DDBJ whole genome shotgun (WGS) entry which is preliminary data.</text>
</comment>
<gene>
    <name evidence="1" type="ORF">AMORRO_LOCUS1393</name>
</gene>
<sequence length="226" mass="26916">MLITSQIFRALSRLSKPNAVHFKRRFTATNDINEQEKLQRSELYEKHMRFYRSNYIDKINYELLEDFPEWLDGIGLKILTPYFEGMRWEEIIKLSMMDLYLLGIRNSKVRTLLVKHFWKVKNMMAKDKGGNLGPSEIRKRINDFTRAGHDLAVDPYLLSVDYAYASFEPFFHGKKWQDIVEMNAWDLKAIGIRNDGLRRKMVWNLREFKKAMVHADNDFALINEEL</sequence>